<keyword evidence="3" id="KW-1185">Reference proteome</keyword>
<dbReference type="InterPro" id="IPR009003">
    <property type="entry name" value="Peptidase_S1_PA"/>
</dbReference>
<dbReference type="SUPFAM" id="SSF50494">
    <property type="entry name" value="Trypsin-like serine proteases"/>
    <property type="match status" value="1"/>
</dbReference>
<feature type="compositionally biased region" description="Low complexity" evidence="1">
    <location>
        <begin position="1"/>
        <end position="25"/>
    </location>
</feature>
<dbReference type="RefSeq" id="XP_062658896.1">
    <property type="nucleotide sequence ID" value="XM_062801663.1"/>
</dbReference>
<dbReference type="Proteomes" id="UP001278766">
    <property type="component" value="Unassembled WGS sequence"/>
</dbReference>
<reference evidence="2" key="2">
    <citation type="submission" date="2023-06" db="EMBL/GenBank/DDBJ databases">
        <authorList>
            <consortium name="Lawrence Berkeley National Laboratory"/>
            <person name="Haridas S."/>
            <person name="Hensen N."/>
            <person name="Bonometti L."/>
            <person name="Westerberg I."/>
            <person name="Brannstrom I.O."/>
            <person name="Guillou S."/>
            <person name="Cros-Aarteil S."/>
            <person name="Calhoun S."/>
            <person name="Kuo A."/>
            <person name="Mondo S."/>
            <person name="Pangilinan J."/>
            <person name="Riley R."/>
            <person name="Labutti K."/>
            <person name="Andreopoulos B."/>
            <person name="Lipzen A."/>
            <person name="Chen C."/>
            <person name="Yanf M."/>
            <person name="Daum C."/>
            <person name="Ng V."/>
            <person name="Clum A."/>
            <person name="Steindorff A."/>
            <person name="Ohm R."/>
            <person name="Martin F."/>
            <person name="Silar P."/>
            <person name="Natvig D."/>
            <person name="Lalanne C."/>
            <person name="Gautier V."/>
            <person name="Ament-Velasquez S.L."/>
            <person name="Kruys A."/>
            <person name="Hutchinson M.I."/>
            <person name="Powell A.J."/>
            <person name="Barry K."/>
            <person name="Miller A.N."/>
            <person name="Grigoriev I.V."/>
            <person name="Debuchy R."/>
            <person name="Gladieux P."/>
            <person name="Thoren M.H."/>
            <person name="Johannesson H."/>
        </authorList>
    </citation>
    <scope>NUCLEOTIDE SEQUENCE</scope>
    <source>
        <strain evidence="2">CBS 168.71</strain>
    </source>
</reference>
<organism evidence="2 3">
    <name type="scientific">Chaetomium fimeti</name>
    <dbReference type="NCBI Taxonomy" id="1854472"/>
    <lineage>
        <taxon>Eukaryota</taxon>
        <taxon>Fungi</taxon>
        <taxon>Dikarya</taxon>
        <taxon>Ascomycota</taxon>
        <taxon>Pezizomycotina</taxon>
        <taxon>Sordariomycetes</taxon>
        <taxon>Sordariomycetidae</taxon>
        <taxon>Sordariales</taxon>
        <taxon>Chaetomiaceae</taxon>
        <taxon>Chaetomium</taxon>
    </lineage>
</organism>
<proteinExistence type="predicted"/>
<evidence type="ECO:0000313" key="3">
    <source>
        <dbReference type="Proteomes" id="UP001278766"/>
    </source>
</evidence>
<gene>
    <name evidence="2" type="ORF">B0H64DRAFT_358938</name>
</gene>
<name>A0AAE0LS23_9PEZI</name>
<feature type="region of interest" description="Disordered" evidence="1">
    <location>
        <begin position="1"/>
        <end position="40"/>
    </location>
</feature>
<sequence>MSTAQSSTTQSSTTQSSTTQSSTTQGCRPQPTSTSDGPLGTFGILNVQSRVMTPPRSLPLDNVRHEAAELLIDEIFGNEFEQKVFEVASRLDLRNLIAWVEITSRSSPATVDCMTCIALFKLGFDWLFDNPKTTKVNAGADIGACTPHLRDHKLADPVVGTLGCWLEIKVQDRGWEIVGLTNYHVVRPCLPGYHIILTSKELPISGTAEKDTALWKADRQGLKTDGTGQRVQVESPTRAKLNFSVKLNRDAVKEEIRAQEKKLGQGLNHVTARIADMEAREKGWLAFFNNQKHILGSVCFASGYLQRTSQNGRLDWALISPAEDGRVGQNLLPTMEDWRNAEYMRGYPRCIGGSITSPRQGTRSLHEMKKDDLVYKVGASTRCTIGEFDALKADCVIKEEKYMQGRNVDIRSTEFMFIGADGSQFARWGDSGSVVWDEDGRAVGLLFRGQSPGQSRGWFAYVTAIEDVFASIKATSGGKIEDIRFLGES</sequence>
<feature type="compositionally biased region" description="Polar residues" evidence="1">
    <location>
        <begin position="26"/>
        <end position="36"/>
    </location>
</feature>
<dbReference type="EMBL" id="JAUEPN010000004">
    <property type="protein sequence ID" value="KAK3295382.1"/>
    <property type="molecule type" value="Genomic_DNA"/>
</dbReference>
<dbReference type="GeneID" id="87838611"/>
<dbReference type="AlphaFoldDB" id="A0AAE0LS23"/>
<accession>A0AAE0LS23</accession>
<protein>
    <submittedName>
        <fullName evidence="2">Uncharacterized protein</fullName>
    </submittedName>
</protein>
<comment type="caution">
    <text evidence="2">The sequence shown here is derived from an EMBL/GenBank/DDBJ whole genome shotgun (WGS) entry which is preliminary data.</text>
</comment>
<evidence type="ECO:0000256" key="1">
    <source>
        <dbReference type="SAM" id="MobiDB-lite"/>
    </source>
</evidence>
<evidence type="ECO:0000313" key="2">
    <source>
        <dbReference type="EMBL" id="KAK3295382.1"/>
    </source>
</evidence>
<reference evidence="2" key="1">
    <citation type="journal article" date="2023" name="Mol. Phylogenet. Evol.">
        <title>Genome-scale phylogeny and comparative genomics of the fungal order Sordariales.</title>
        <authorList>
            <person name="Hensen N."/>
            <person name="Bonometti L."/>
            <person name="Westerberg I."/>
            <person name="Brannstrom I.O."/>
            <person name="Guillou S."/>
            <person name="Cros-Aarteil S."/>
            <person name="Calhoun S."/>
            <person name="Haridas S."/>
            <person name="Kuo A."/>
            <person name="Mondo S."/>
            <person name="Pangilinan J."/>
            <person name="Riley R."/>
            <person name="LaButti K."/>
            <person name="Andreopoulos B."/>
            <person name="Lipzen A."/>
            <person name="Chen C."/>
            <person name="Yan M."/>
            <person name="Daum C."/>
            <person name="Ng V."/>
            <person name="Clum A."/>
            <person name="Steindorff A."/>
            <person name="Ohm R.A."/>
            <person name="Martin F."/>
            <person name="Silar P."/>
            <person name="Natvig D.O."/>
            <person name="Lalanne C."/>
            <person name="Gautier V."/>
            <person name="Ament-Velasquez S.L."/>
            <person name="Kruys A."/>
            <person name="Hutchinson M.I."/>
            <person name="Powell A.J."/>
            <person name="Barry K."/>
            <person name="Miller A.N."/>
            <person name="Grigoriev I.V."/>
            <person name="Debuchy R."/>
            <person name="Gladieux P."/>
            <person name="Hiltunen Thoren M."/>
            <person name="Johannesson H."/>
        </authorList>
    </citation>
    <scope>NUCLEOTIDE SEQUENCE</scope>
    <source>
        <strain evidence="2">CBS 168.71</strain>
    </source>
</reference>